<dbReference type="eggNOG" id="ENOG502QV6C">
    <property type="taxonomic scope" value="Eukaryota"/>
</dbReference>
<organism evidence="9 10">
    <name type="scientific">Ricinus communis</name>
    <name type="common">Castor bean</name>
    <dbReference type="NCBI Taxonomy" id="3988"/>
    <lineage>
        <taxon>Eukaryota</taxon>
        <taxon>Viridiplantae</taxon>
        <taxon>Streptophyta</taxon>
        <taxon>Embryophyta</taxon>
        <taxon>Tracheophyta</taxon>
        <taxon>Spermatophyta</taxon>
        <taxon>Magnoliopsida</taxon>
        <taxon>eudicotyledons</taxon>
        <taxon>Gunneridae</taxon>
        <taxon>Pentapetalae</taxon>
        <taxon>rosids</taxon>
        <taxon>fabids</taxon>
        <taxon>Malpighiales</taxon>
        <taxon>Euphorbiaceae</taxon>
        <taxon>Acalyphoideae</taxon>
        <taxon>Acalypheae</taxon>
        <taxon>Ricinus</taxon>
    </lineage>
</organism>
<evidence type="ECO:0000256" key="7">
    <source>
        <dbReference type="SAM" id="MobiDB-lite"/>
    </source>
</evidence>
<keyword evidence="10" id="KW-1185">Reference proteome</keyword>
<dbReference type="EMBL" id="EQ974322">
    <property type="protein sequence ID" value="EEF30438.1"/>
    <property type="molecule type" value="Genomic_DNA"/>
</dbReference>
<evidence type="ECO:0000256" key="1">
    <source>
        <dbReference type="ARBA" id="ARBA00004123"/>
    </source>
</evidence>
<evidence type="ECO:0000256" key="3">
    <source>
        <dbReference type="ARBA" id="ARBA00022454"/>
    </source>
</evidence>
<proteinExistence type="predicted"/>
<evidence type="ECO:0000313" key="9">
    <source>
        <dbReference type="EMBL" id="EEF30438.1"/>
    </source>
</evidence>
<dbReference type="InterPro" id="IPR022031">
    <property type="entry name" value="Rif1_N"/>
</dbReference>
<name>B9T137_RICCO</name>
<dbReference type="STRING" id="3988.B9T137"/>
<evidence type="ECO:0000256" key="4">
    <source>
        <dbReference type="ARBA" id="ARBA00022895"/>
    </source>
</evidence>
<keyword evidence="5" id="KW-0539">Nucleus</keyword>
<evidence type="ECO:0000313" key="10">
    <source>
        <dbReference type="Proteomes" id="UP000008311"/>
    </source>
</evidence>
<comment type="subcellular location">
    <subcellularLocation>
        <location evidence="2">Chromosome</location>
        <location evidence="2">Telomere</location>
    </subcellularLocation>
    <subcellularLocation>
        <location evidence="1">Nucleus</location>
    </subcellularLocation>
</comment>
<keyword evidence="3" id="KW-0158">Chromosome</keyword>
<keyword evidence="4" id="KW-0779">Telomere</keyword>
<protein>
    <recommendedName>
        <fullName evidence="8">Telomere-associated protein Rif1 N-terminal domain-containing protein</fullName>
    </recommendedName>
</protein>
<reference evidence="10" key="1">
    <citation type="journal article" date="2010" name="Nat. Biotechnol.">
        <title>Draft genome sequence of the oilseed species Ricinus communis.</title>
        <authorList>
            <person name="Chan A.P."/>
            <person name="Crabtree J."/>
            <person name="Zhao Q."/>
            <person name="Lorenzi H."/>
            <person name="Orvis J."/>
            <person name="Puiu D."/>
            <person name="Melake-Berhan A."/>
            <person name="Jones K.M."/>
            <person name="Redman J."/>
            <person name="Chen G."/>
            <person name="Cahoon E.B."/>
            <person name="Gedil M."/>
            <person name="Stanke M."/>
            <person name="Haas B.J."/>
            <person name="Wortman J.R."/>
            <person name="Fraser-Liggett C.M."/>
            <person name="Ravel J."/>
            <person name="Rabinowicz P.D."/>
        </authorList>
    </citation>
    <scope>NUCLEOTIDE SEQUENCE [LARGE SCALE GENOMIC DNA]</scope>
    <source>
        <strain evidence="10">cv. Hale</strain>
    </source>
</reference>
<evidence type="ECO:0000259" key="8">
    <source>
        <dbReference type="Pfam" id="PF12231"/>
    </source>
</evidence>
<dbReference type="PANTHER" id="PTHR22928:SF3">
    <property type="entry name" value="TELOMERE-ASSOCIATED PROTEIN RIF1"/>
    <property type="match status" value="1"/>
</dbReference>
<gene>
    <name evidence="9" type="ORF">RCOM_0272150</name>
</gene>
<dbReference type="GO" id="GO:0000723">
    <property type="term" value="P:telomere maintenance"/>
    <property type="evidence" value="ECO:0000318"/>
    <property type="project" value="GO_Central"/>
</dbReference>
<feature type="compositionally biased region" description="Basic and acidic residues" evidence="7">
    <location>
        <begin position="976"/>
        <end position="987"/>
    </location>
</feature>
<feature type="domain" description="Telomere-associated protein Rif1 N-terminal" evidence="8">
    <location>
        <begin position="8"/>
        <end position="278"/>
    </location>
</feature>
<dbReference type="PANTHER" id="PTHR22928">
    <property type="entry name" value="TELOMERE-ASSOCIATED PROTEIN RIF1"/>
    <property type="match status" value="1"/>
</dbReference>
<dbReference type="InParanoid" id="B9T137"/>
<dbReference type="SUPFAM" id="SSF48371">
    <property type="entry name" value="ARM repeat"/>
    <property type="match status" value="1"/>
</dbReference>
<feature type="region of interest" description="Disordered" evidence="7">
    <location>
        <begin position="964"/>
        <end position="1026"/>
    </location>
</feature>
<evidence type="ECO:0000256" key="6">
    <source>
        <dbReference type="ARBA" id="ARBA00023306"/>
    </source>
</evidence>
<dbReference type="GO" id="GO:0005634">
    <property type="term" value="C:nucleus"/>
    <property type="evidence" value="ECO:0000318"/>
    <property type="project" value="GO_Central"/>
</dbReference>
<keyword evidence="6" id="KW-0131">Cell cycle</keyword>
<evidence type="ECO:0000256" key="5">
    <source>
        <dbReference type="ARBA" id="ARBA00023242"/>
    </source>
</evidence>
<dbReference type="AlphaFoldDB" id="B9T137"/>
<dbReference type="Pfam" id="PF12231">
    <property type="entry name" value="Rif1_N"/>
    <property type="match status" value="1"/>
</dbReference>
<accession>B9T137</accession>
<dbReference type="Proteomes" id="UP000008311">
    <property type="component" value="Unassembled WGS sequence"/>
</dbReference>
<feature type="compositionally biased region" description="Polar residues" evidence="7">
    <location>
        <begin position="1005"/>
        <end position="1016"/>
    </location>
</feature>
<dbReference type="GO" id="GO:0000781">
    <property type="term" value="C:chromosome, telomeric region"/>
    <property type="evidence" value="ECO:0007669"/>
    <property type="project" value="UniProtKB-SubCell"/>
</dbReference>
<dbReference type="InterPro" id="IPR016024">
    <property type="entry name" value="ARM-type_fold"/>
</dbReference>
<sequence length="1038" mass="116850">MTLDALAKVIITTKIKLVCNLGVWCISMQQFDAALLACHFQSLLQAVVHALDNPFGSLSTTFEAIQVVMKLVAQLSEKMRESSFIWVPPIYRRLLSIDKKEKDMSERCLLKIKPAIFPPPAALSKALVKDMKWKLLTEMKDLLNQGMKVQTLQAWRWFISLLGSHALKNRHLINDMLKIPEQTFSDHSSQVQIASQVAWEGLIDALIHTPMVTSEASREEVNGVQPMQASKGNGCEVHTSVLTKSIKLLMTPLIGIISSKCDTSVHISCLNTWCYLIHKLNISINHPSVIELVLTPVFKAVFKMDPDTKTAWLWSLCLDLLDDFIIAKCQKLDNELSSKVSHHSSVGTSMLGPSISGRCLEKQHSIKWFPWGIGQLDLFIEIINIILSHASSAIITPQNRSSACDAALRIFRSLLKGVQVELTSSSITYADIMLCLNTVLRFIKEVCQNINSGGYGDNKFQHTSIQFLQAVIDEIEPAILGSPLYKVSLDLVCIKNLQSVNDVRNKDFLGISSVAYMDMVSPLVYLIILSICMGTQSTSHRPRAELISTTLYKIFKLILFSYDSKENLHVAIGLLYKFVGYRNLQIWIVIAEALRDCIGGIQDLSMLRMEPDGNGHLCLYHLLSYPFVAWSSPPKILTPEEVSFSSEESHIPVQGNLELEHVIEVWKSVYGALSLSICSATKSFSDNLCSMLNWCIDENLSMTDRGTEVDLSYKNPDLDFLFLSGNAVSCVLEEILTAGCDDNKNNRVEPPIFSDIKNVLAFVSRFLKLSSTRIQADPTIGLPVTSRVFSALARFMSCLHLKHTILSTIEILTCPLIQWLSHREMRDGSTNDQLRDLWAEILDCLRRSQPPIVFDSSFLKCQASILEKTLDHPDSTISELTITFWNSMYGEQSKLDYPESLLDILDKLSRNKRINLRKKSPLFLIKCNYIPELTAQTHRVTATHTGSSKRVELLQDAVNQFEHKDKLHSSSKRKRLELTEHQKEVRRAQQGRGMDCSGHGPGVRTYTNVDFSQGNEDSQDSQEIRNPESILEMLRRVV</sequence>
<evidence type="ECO:0000256" key="2">
    <source>
        <dbReference type="ARBA" id="ARBA00004574"/>
    </source>
</evidence>